<keyword evidence="2" id="KW-1185">Reference proteome</keyword>
<comment type="caution">
    <text evidence="1">The sequence shown here is derived from an EMBL/GenBank/DDBJ whole genome shotgun (WGS) entry which is preliminary data.</text>
</comment>
<evidence type="ECO:0000313" key="1">
    <source>
        <dbReference type="EMBL" id="CAH2238164.1"/>
    </source>
</evidence>
<evidence type="ECO:0000313" key="2">
    <source>
        <dbReference type="Proteomes" id="UP000838756"/>
    </source>
</evidence>
<reference evidence="1" key="1">
    <citation type="submission" date="2022-03" db="EMBL/GenBank/DDBJ databases">
        <authorList>
            <person name="Lindestad O."/>
        </authorList>
    </citation>
    <scope>NUCLEOTIDE SEQUENCE</scope>
</reference>
<gene>
    <name evidence="1" type="primary">jg22092</name>
    <name evidence="1" type="ORF">PAEG_LOCUS15311</name>
</gene>
<dbReference type="Proteomes" id="UP000838756">
    <property type="component" value="Unassembled WGS sequence"/>
</dbReference>
<dbReference type="EMBL" id="CAKXAJ010025322">
    <property type="protein sequence ID" value="CAH2238164.1"/>
    <property type="molecule type" value="Genomic_DNA"/>
</dbReference>
<organism evidence="1 2">
    <name type="scientific">Pararge aegeria aegeria</name>
    <dbReference type="NCBI Taxonomy" id="348720"/>
    <lineage>
        <taxon>Eukaryota</taxon>
        <taxon>Metazoa</taxon>
        <taxon>Ecdysozoa</taxon>
        <taxon>Arthropoda</taxon>
        <taxon>Hexapoda</taxon>
        <taxon>Insecta</taxon>
        <taxon>Pterygota</taxon>
        <taxon>Neoptera</taxon>
        <taxon>Endopterygota</taxon>
        <taxon>Lepidoptera</taxon>
        <taxon>Glossata</taxon>
        <taxon>Ditrysia</taxon>
        <taxon>Papilionoidea</taxon>
        <taxon>Nymphalidae</taxon>
        <taxon>Satyrinae</taxon>
        <taxon>Satyrini</taxon>
        <taxon>Parargina</taxon>
        <taxon>Pararge</taxon>
    </lineage>
</organism>
<proteinExistence type="predicted"/>
<name>A0A8S4RND5_9NEOP</name>
<sequence>MDAGRTYTSKRELFVQTSPRMEAMGRKEPLRTITKALEGRRKEGFELDPDSSMTREVEDVKGGLHLFGRKRLEKKKKIFIKIFISYLSAPITQPTLTLGLDGSDVCTVVVYLLNDIKQMSDSH</sequence>
<dbReference type="AlphaFoldDB" id="A0A8S4RND5"/>
<accession>A0A8S4RND5</accession>
<protein>
    <submittedName>
        <fullName evidence="1">Jg22092 protein</fullName>
    </submittedName>
</protein>